<keyword evidence="3" id="KW-0862">Zinc</keyword>
<feature type="domain" description="CENP-V/GFA" evidence="5">
    <location>
        <begin position="2"/>
        <end position="110"/>
    </location>
</feature>
<evidence type="ECO:0000256" key="3">
    <source>
        <dbReference type="ARBA" id="ARBA00022833"/>
    </source>
</evidence>
<sequence length="110" mass="12098">MPTGHCFCGKVRIEYTDEPKGSALCHCSNCRHYTGSLFSHNLVILSANFIVFGTPQDMTVVADSTNLYRYGDSFGGVDGDRVLQAGYLDDLDEIIKNKPELDVFGTGRVD</sequence>
<reference evidence="6" key="1">
    <citation type="journal article" date="2020" name="Stud. Mycol.">
        <title>101 Dothideomycetes genomes: a test case for predicting lifestyles and emergence of pathogens.</title>
        <authorList>
            <person name="Haridas S."/>
            <person name="Albert R."/>
            <person name="Binder M."/>
            <person name="Bloem J."/>
            <person name="Labutti K."/>
            <person name="Salamov A."/>
            <person name="Andreopoulos B."/>
            <person name="Baker S."/>
            <person name="Barry K."/>
            <person name="Bills G."/>
            <person name="Bluhm B."/>
            <person name="Cannon C."/>
            <person name="Castanera R."/>
            <person name="Culley D."/>
            <person name="Daum C."/>
            <person name="Ezra D."/>
            <person name="Gonzalez J."/>
            <person name="Henrissat B."/>
            <person name="Kuo A."/>
            <person name="Liang C."/>
            <person name="Lipzen A."/>
            <person name="Lutzoni F."/>
            <person name="Magnuson J."/>
            <person name="Mondo S."/>
            <person name="Nolan M."/>
            <person name="Ohm R."/>
            <person name="Pangilinan J."/>
            <person name="Park H.-J."/>
            <person name="Ramirez L."/>
            <person name="Alfaro M."/>
            <person name="Sun H."/>
            <person name="Tritt A."/>
            <person name="Yoshinaga Y."/>
            <person name="Zwiers L.-H."/>
            <person name="Turgeon B."/>
            <person name="Goodwin S."/>
            <person name="Spatafora J."/>
            <person name="Crous P."/>
            <person name="Grigoriev I."/>
        </authorList>
    </citation>
    <scope>NUCLEOTIDE SEQUENCE</scope>
    <source>
        <strain evidence="6">CBS 627.86</strain>
    </source>
</reference>
<dbReference type="Proteomes" id="UP000799770">
    <property type="component" value="Unassembled WGS sequence"/>
</dbReference>
<dbReference type="InterPro" id="IPR011057">
    <property type="entry name" value="Mss4-like_sf"/>
</dbReference>
<evidence type="ECO:0000256" key="2">
    <source>
        <dbReference type="ARBA" id="ARBA00022723"/>
    </source>
</evidence>
<dbReference type="PROSITE" id="PS51891">
    <property type="entry name" value="CENP_V_GFA"/>
    <property type="match status" value="1"/>
</dbReference>
<proteinExistence type="inferred from homology"/>
<dbReference type="GO" id="GO:0046872">
    <property type="term" value="F:metal ion binding"/>
    <property type="evidence" value="ECO:0007669"/>
    <property type="project" value="UniProtKB-KW"/>
</dbReference>
<evidence type="ECO:0000313" key="6">
    <source>
        <dbReference type="EMBL" id="KAF2111234.1"/>
    </source>
</evidence>
<dbReference type="InterPro" id="IPR006913">
    <property type="entry name" value="CENP-V/GFA"/>
</dbReference>
<dbReference type="Gene3D" id="3.90.1590.10">
    <property type="entry name" value="glutathione-dependent formaldehyde- activating enzyme (gfa)"/>
    <property type="match status" value="1"/>
</dbReference>
<protein>
    <submittedName>
        <fullName evidence="6">Mss4-like protein</fullName>
    </submittedName>
</protein>
<organism evidence="6 7">
    <name type="scientific">Lophiotrema nucula</name>
    <dbReference type="NCBI Taxonomy" id="690887"/>
    <lineage>
        <taxon>Eukaryota</taxon>
        <taxon>Fungi</taxon>
        <taxon>Dikarya</taxon>
        <taxon>Ascomycota</taxon>
        <taxon>Pezizomycotina</taxon>
        <taxon>Dothideomycetes</taxon>
        <taxon>Pleosporomycetidae</taxon>
        <taxon>Pleosporales</taxon>
        <taxon>Lophiotremataceae</taxon>
        <taxon>Lophiotrema</taxon>
    </lineage>
</organism>
<evidence type="ECO:0000256" key="4">
    <source>
        <dbReference type="ARBA" id="ARBA00023239"/>
    </source>
</evidence>
<evidence type="ECO:0000256" key="1">
    <source>
        <dbReference type="ARBA" id="ARBA00005495"/>
    </source>
</evidence>
<dbReference type="PANTHER" id="PTHR33337">
    <property type="entry name" value="GFA DOMAIN-CONTAINING PROTEIN"/>
    <property type="match status" value="1"/>
</dbReference>
<dbReference type="Pfam" id="PF04828">
    <property type="entry name" value="GFA"/>
    <property type="match status" value="1"/>
</dbReference>
<dbReference type="OrthoDB" id="406544at2759"/>
<gene>
    <name evidence="6" type="ORF">BDV96DRAFT_650338</name>
</gene>
<keyword evidence="2" id="KW-0479">Metal-binding</keyword>
<keyword evidence="4" id="KW-0456">Lyase</keyword>
<dbReference type="SUPFAM" id="SSF51316">
    <property type="entry name" value="Mss4-like"/>
    <property type="match status" value="1"/>
</dbReference>
<accession>A0A6A5YWR4</accession>
<keyword evidence="7" id="KW-1185">Reference proteome</keyword>
<evidence type="ECO:0000259" key="5">
    <source>
        <dbReference type="PROSITE" id="PS51891"/>
    </source>
</evidence>
<dbReference type="EMBL" id="ML977335">
    <property type="protein sequence ID" value="KAF2111234.1"/>
    <property type="molecule type" value="Genomic_DNA"/>
</dbReference>
<comment type="similarity">
    <text evidence="1">Belongs to the Gfa family.</text>
</comment>
<dbReference type="AlphaFoldDB" id="A0A6A5YWR4"/>
<dbReference type="PANTHER" id="PTHR33337:SF30">
    <property type="entry name" value="DUF636 DOMAIN PROTEIN (AFU_ORTHOLOGUE AFUA_1G03180)"/>
    <property type="match status" value="1"/>
</dbReference>
<evidence type="ECO:0000313" key="7">
    <source>
        <dbReference type="Proteomes" id="UP000799770"/>
    </source>
</evidence>
<name>A0A6A5YWR4_9PLEO</name>
<dbReference type="GO" id="GO:0016846">
    <property type="term" value="F:carbon-sulfur lyase activity"/>
    <property type="evidence" value="ECO:0007669"/>
    <property type="project" value="InterPro"/>
</dbReference>